<protein>
    <submittedName>
        <fullName evidence="8">G_PROTEIN_RECEP_F1_2 domain-containing protein</fullName>
    </submittedName>
</protein>
<evidence type="ECO:0000256" key="4">
    <source>
        <dbReference type="ARBA" id="ARBA00023136"/>
    </source>
</evidence>
<dbReference type="PANTHER" id="PTHR47632">
    <property type="entry name" value="FMRFAMIDE PEPTIDE RECEPTOR FAMILY-RELATED"/>
    <property type="match status" value="1"/>
</dbReference>
<keyword evidence="7" id="KW-1185">Reference proteome</keyword>
<keyword evidence="2 5" id="KW-0812">Transmembrane</keyword>
<dbReference type="GO" id="GO:0008528">
    <property type="term" value="F:G protein-coupled peptide receptor activity"/>
    <property type="evidence" value="ECO:0007669"/>
    <property type="project" value="InterPro"/>
</dbReference>
<dbReference type="Gene3D" id="1.20.1070.10">
    <property type="entry name" value="Rhodopsin 7-helix transmembrane proteins"/>
    <property type="match status" value="1"/>
</dbReference>
<dbReference type="Proteomes" id="UP000095283">
    <property type="component" value="Unplaced"/>
</dbReference>
<evidence type="ECO:0000256" key="2">
    <source>
        <dbReference type="ARBA" id="ARBA00022692"/>
    </source>
</evidence>
<dbReference type="WBParaSite" id="Hba_20360">
    <property type="protein sequence ID" value="Hba_20360"/>
    <property type="gene ID" value="Hba_20360"/>
</dbReference>
<organism evidence="7 8">
    <name type="scientific">Heterorhabditis bacteriophora</name>
    <name type="common">Entomopathogenic nematode worm</name>
    <dbReference type="NCBI Taxonomy" id="37862"/>
    <lineage>
        <taxon>Eukaryota</taxon>
        <taxon>Metazoa</taxon>
        <taxon>Ecdysozoa</taxon>
        <taxon>Nematoda</taxon>
        <taxon>Chromadorea</taxon>
        <taxon>Rhabditida</taxon>
        <taxon>Rhabditina</taxon>
        <taxon>Rhabditomorpha</taxon>
        <taxon>Strongyloidea</taxon>
        <taxon>Heterorhabditidae</taxon>
        <taxon>Heterorhabditis</taxon>
    </lineage>
</organism>
<dbReference type="InterPro" id="IPR053326">
    <property type="entry name" value="GPCR1-like"/>
</dbReference>
<feature type="transmembrane region" description="Helical" evidence="5">
    <location>
        <begin position="199"/>
        <end position="222"/>
    </location>
</feature>
<dbReference type="GO" id="GO:0016020">
    <property type="term" value="C:membrane"/>
    <property type="evidence" value="ECO:0007669"/>
    <property type="project" value="UniProtKB-SubCell"/>
</dbReference>
<dbReference type="InterPro" id="IPR019427">
    <property type="entry name" value="7TM_GPCR_serpentine_rcpt_Srw"/>
</dbReference>
<evidence type="ECO:0000313" key="8">
    <source>
        <dbReference type="WBParaSite" id="Hba_20360"/>
    </source>
</evidence>
<evidence type="ECO:0000256" key="1">
    <source>
        <dbReference type="ARBA" id="ARBA00004370"/>
    </source>
</evidence>
<feature type="transmembrane region" description="Helical" evidence="5">
    <location>
        <begin position="85"/>
        <end position="104"/>
    </location>
</feature>
<keyword evidence="4 5" id="KW-0472">Membrane</keyword>
<reference evidence="8" key="1">
    <citation type="submission" date="2016-11" db="UniProtKB">
        <authorList>
            <consortium name="WormBaseParasite"/>
        </authorList>
    </citation>
    <scope>IDENTIFICATION</scope>
</reference>
<evidence type="ECO:0000256" key="5">
    <source>
        <dbReference type="SAM" id="Phobius"/>
    </source>
</evidence>
<evidence type="ECO:0000256" key="3">
    <source>
        <dbReference type="ARBA" id="ARBA00022989"/>
    </source>
</evidence>
<feature type="transmembrane region" description="Helical" evidence="5">
    <location>
        <begin position="56"/>
        <end position="79"/>
    </location>
</feature>
<dbReference type="PANTHER" id="PTHR47632:SF5">
    <property type="entry name" value="G-PROTEIN COUPLED RECEPTORS FAMILY 1 PROFILE DOMAIN-CONTAINING PROTEIN"/>
    <property type="match status" value="1"/>
</dbReference>
<dbReference type="SUPFAM" id="SSF81321">
    <property type="entry name" value="Family A G protein-coupled receptor-like"/>
    <property type="match status" value="1"/>
</dbReference>
<dbReference type="PROSITE" id="PS50262">
    <property type="entry name" value="G_PROTEIN_RECEP_F1_2"/>
    <property type="match status" value="1"/>
</dbReference>
<evidence type="ECO:0000313" key="7">
    <source>
        <dbReference type="Proteomes" id="UP000095283"/>
    </source>
</evidence>
<sequence>MRECECLHEPTDGVAGVANLIMIIGFLPLISILGVVLNLVNIIIFSTQRNTAAKYLTALSCSDVGVCMAGVFVICTDSLRAHSFFVDQLFVFLLPRIIPLGLFFQKFIVFRGYMYAISMAFIPFVLLTVLTIGILSMLRRRQQIAKTEKVISCGGAPSEDQSSPIVLLLVIVLFLACNATSLLVNVFEMLKIRLGPSADAILIDVGNVLVVINATANFFVYYCSSKEYKSAVRLRFLTPRKAVDLLAARTNVDFV</sequence>
<feature type="transmembrane region" description="Helical" evidence="5">
    <location>
        <begin position="116"/>
        <end position="138"/>
    </location>
</feature>
<feature type="domain" description="G-protein coupled receptors family 1 profile" evidence="6">
    <location>
        <begin position="75"/>
        <end position="221"/>
    </location>
</feature>
<dbReference type="InterPro" id="IPR017452">
    <property type="entry name" value="GPCR_Rhodpsn_7TM"/>
</dbReference>
<comment type="subcellular location">
    <subcellularLocation>
        <location evidence="1">Membrane</location>
    </subcellularLocation>
</comment>
<evidence type="ECO:0000259" key="6">
    <source>
        <dbReference type="PROSITE" id="PS50262"/>
    </source>
</evidence>
<dbReference type="AlphaFoldDB" id="A0A1I7XRC9"/>
<accession>A0A1I7XRC9</accession>
<feature type="transmembrane region" description="Helical" evidence="5">
    <location>
        <begin position="165"/>
        <end position="187"/>
    </location>
</feature>
<dbReference type="Pfam" id="PF10324">
    <property type="entry name" value="7TM_GPCR_Srw"/>
    <property type="match status" value="1"/>
</dbReference>
<feature type="transmembrane region" description="Helical" evidence="5">
    <location>
        <begin position="20"/>
        <end position="44"/>
    </location>
</feature>
<keyword evidence="3 5" id="KW-1133">Transmembrane helix</keyword>
<proteinExistence type="predicted"/>
<name>A0A1I7XRC9_HETBA</name>